<reference evidence="3" key="1">
    <citation type="journal article" date="2019" name="Int. J. Syst. Evol. Microbiol.">
        <title>The Global Catalogue of Microorganisms (GCM) 10K type strain sequencing project: providing services to taxonomists for standard genome sequencing and annotation.</title>
        <authorList>
            <consortium name="The Broad Institute Genomics Platform"/>
            <consortium name="The Broad Institute Genome Sequencing Center for Infectious Disease"/>
            <person name="Wu L."/>
            <person name="Ma J."/>
        </authorList>
    </citation>
    <scope>NUCLEOTIDE SEQUENCE [LARGE SCALE GENOMIC DNA]</scope>
    <source>
        <strain evidence="3">YIM 94188</strain>
    </source>
</reference>
<dbReference type="InterPro" id="IPR018114">
    <property type="entry name" value="TRYPSIN_HIS"/>
</dbReference>
<dbReference type="EC" id="3.4.21.-" evidence="2"/>
<dbReference type="SUPFAM" id="SSF50494">
    <property type="entry name" value="Trypsin-like serine proteases"/>
    <property type="match status" value="1"/>
</dbReference>
<protein>
    <submittedName>
        <fullName evidence="2">Trypsin-like serine peptidase</fullName>
        <ecNumber evidence="2">3.4.21.-</ecNumber>
    </submittedName>
</protein>
<keyword evidence="3" id="KW-1185">Reference proteome</keyword>
<dbReference type="PROSITE" id="PS00134">
    <property type="entry name" value="TRYPSIN_HIS"/>
    <property type="match status" value="1"/>
</dbReference>
<dbReference type="InterPro" id="IPR009003">
    <property type="entry name" value="Peptidase_S1_PA"/>
</dbReference>
<name>A0ABW0ZKM9_9ACTN</name>
<organism evidence="2 3">
    <name type="scientific">Nocardioides vastitatis</name>
    <dbReference type="NCBI Taxonomy" id="2568655"/>
    <lineage>
        <taxon>Bacteria</taxon>
        <taxon>Bacillati</taxon>
        <taxon>Actinomycetota</taxon>
        <taxon>Actinomycetes</taxon>
        <taxon>Propionibacteriales</taxon>
        <taxon>Nocardioidaceae</taxon>
        <taxon>Nocardioides</taxon>
    </lineage>
</organism>
<evidence type="ECO:0000313" key="3">
    <source>
        <dbReference type="Proteomes" id="UP001596072"/>
    </source>
</evidence>
<gene>
    <name evidence="2" type="ORF">ACFPQB_21190</name>
</gene>
<dbReference type="PANTHER" id="PTHR15462">
    <property type="entry name" value="SERINE PROTEASE"/>
    <property type="match status" value="1"/>
</dbReference>
<dbReference type="Proteomes" id="UP001596072">
    <property type="component" value="Unassembled WGS sequence"/>
</dbReference>
<sequence>MVRSAARRLGAVLLGCALVVGLLLVAPANGRPTPDRPALAAPTVATVASPADVDDVLDYWTPARKAGAEPMVLDADGNRVAARAAAAGHATARTTATVPRSAGKLFFTTPQGDAVCSAAAVNTAQRDVIITAAHCAHTGPGFLLTPPSYYTNFLFVPRYSNGSAPDGQWVGIRAITHRQWIEDEDLAYDQALIEVAPRGGAKLVDVVGGNGLAWNYPARESDVSVWGWPAEAPYTGETAHRCTGSTSSFSGTADAKIACPMTGGASGGPWFLSMIGPHVGFIWAVTSRRTVTGEKYLIARPLTSAIQTLLAAAARASGPVAARPASARAAQRARVVLRAIPARVGRGQLLRMRVRTTPATRVVLRFRLSRSRPWVRNRVGRTNRDGLIEFRLRPVVPGRRWYRANTARAVSDPVRVLVYRCPLPYDRSPAVVEATRCTAPVS</sequence>
<evidence type="ECO:0000256" key="1">
    <source>
        <dbReference type="ARBA" id="ARBA00022729"/>
    </source>
</evidence>
<keyword evidence="2" id="KW-0378">Hydrolase</keyword>
<dbReference type="EMBL" id="JBHSNS010000015">
    <property type="protein sequence ID" value="MFC5731441.1"/>
    <property type="molecule type" value="Genomic_DNA"/>
</dbReference>
<dbReference type="Gene3D" id="2.40.10.10">
    <property type="entry name" value="Trypsin-like serine proteases"/>
    <property type="match status" value="2"/>
</dbReference>
<dbReference type="GO" id="GO:0016787">
    <property type="term" value="F:hydrolase activity"/>
    <property type="evidence" value="ECO:0007669"/>
    <property type="project" value="UniProtKB-KW"/>
</dbReference>
<accession>A0ABW0ZKM9</accession>
<dbReference type="RefSeq" id="WP_378527802.1">
    <property type="nucleotide sequence ID" value="NZ_JBHSNS010000015.1"/>
</dbReference>
<keyword evidence="1" id="KW-0732">Signal</keyword>
<dbReference type="PANTHER" id="PTHR15462:SF19">
    <property type="entry name" value="PEPTIDASE S1 DOMAIN-CONTAINING PROTEIN"/>
    <property type="match status" value="1"/>
</dbReference>
<dbReference type="InterPro" id="IPR043504">
    <property type="entry name" value="Peptidase_S1_PA_chymotrypsin"/>
</dbReference>
<comment type="caution">
    <text evidence="2">The sequence shown here is derived from an EMBL/GenBank/DDBJ whole genome shotgun (WGS) entry which is preliminary data.</text>
</comment>
<proteinExistence type="predicted"/>
<evidence type="ECO:0000313" key="2">
    <source>
        <dbReference type="EMBL" id="MFC5731441.1"/>
    </source>
</evidence>
<dbReference type="InterPro" id="IPR050966">
    <property type="entry name" value="Glutamyl_endopeptidase"/>
</dbReference>